<dbReference type="InterPro" id="IPR030972">
    <property type="entry name" value="UrcA_uranyl"/>
</dbReference>
<dbReference type="NCBIfam" id="TIGR04433">
    <property type="entry name" value="UrcA_uranyl"/>
    <property type="match status" value="1"/>
</dbReference>
<evidence type="ECO:0000256" key="1">
    <source>
        <dbReference type="SAM" id="SignalP"/>
    </source>
</evidence>
<accession>A0A829YEX8</accession>
<keyword evidence="1" id="KW-0732">Signal</keyword>
<feature type="signal peptide" evidence="1">
    <location>
        <begin position="1"/>
        <end position="27"/>
    </location>
</feature>
<proteinExistence type="predicted"/>
<sequence length="117" mass="12749">MNAAITKSTLTLTLAAALVAPFAVAHADRVGQLEGTPKIVVNYQDVDISNPQGLAILYSRIQYAAMNVCGYDRLHKELARQRRPQACYRAAVDDAINQVNQPVLTAYHRAKSKSIPG</sequence>
<reference evidence="3" key="1">
    <citation type="submission" date="2020-01" db="EMBL/GenBank/DDBJ databases">
        <title>'Steroidobacter agaridevorans' sp. nov., agar-degrading bacteria isolated from rhizosphere soils.</title>
        <authorList>
            <person name="Ikenaga M."/>
            <person name="Kataoka M."/>
            <person name="Murouchi A."/>
            <person name="Katsuragi S."/>
            <person name="Sakai M."/>
        </authorList>
    </citation>
    <scope>NUCLEOTIDE SEQUENCE [LARGE SCALE GENOMIC DNA]</scope>
    <source>
        <strain evidence="3">YU21-B</strain>
    </source>
</reference>
<protein>
    <recommendedName>
        <fullName evidence="4">UrcA family protein</fullName>
    </recommendedName>
</protein>
<keyword evidence="3" id="KW-1185">Reference proteome</keyword>
<dbReference type="AlphaFoldDB" id="A0A829YEX8"/>
<dbReference type="RefSeq" id="WP_161813470.1">
    <property type="nucleotide sequence ID" value="NZ_BLJN01000003.1"/>
</dbReference>
<feature type="chain" id="PRO_5032533721" description="UrcA family protein" evidence="1">
    <location>
        <begin position="28"/>
        <end position="117"/>
    </location>
</feature>
<organism evidence="2 3">
    <name type="scientific">Steroidobacter agaridevorans</name>
    <dbReference type="NCBI Taxonomy" id="2695856"/>
    <lineage>
        <taxon>Bacteria</taxon>
        <taxon>Pseudomonadati</taxon>
        <taxon>Pseudomonadota</taxon>
        <taxon>Gammaproteobacteria</taxon>
        <taxon>Steroidobacterales</taxon>
        <taxon>Steroidobacteraceae</taxon>
        <taxon>Steroidobacter</taxon>
    </lineage>
</organism>
<comment type="caution">
    <text evidence="2">The sequence shown here is derived from an EMBL/GenBank/DDBJ whole genome shotgun (WGS) entry which is preliminary data.</text>
</comment>
<dbReference type="Proteomes" id="UP000445000">
    <property type="component" value="Unassembled WGS sequence"/>
</dbReference>
<evidence type="ECO:0008006" key="4">
    <source>
        <dbReference type="Google" id="ProtNLM"/>
    </source>
</evidence>
<name>A0A829YEX8_9GAMM</name>
<evidence type="ECO:0000313" key="2">
    <source>
        <dbReference type="EMBL" id="GFE81867.1"/>
    </source>
</evidence>
<dbReference type="EMBL" id="BLJN01000003">
    <property type="protein sequence ID" value="GFE81867.1"/>
    <property type="molecule type" value="Genomic_DNA"/>
</dbReference>
<evidence type="ECO:0000313" key="3">
    <source>
        <dbReference type="Proteomes" id="UP000445000"/>
    </source>
</evidence>
<gene>
    <name evidence="2" type="ORF">GCM10011487_38670</name>
</gene>